<dbReference type="Proteomes" id="UP001162031">
    <property type="component" value="Unassembled WGS sequence"/>
</dbReference>
<dbReference type="EMBL" id="CANTFL010001446">
    <property type="protein sequence ID" value="CAI5740614.1"/>
    <property type="molecule type" value="Genomic_DNA"/>
</dbReference>
<dbReference type="AlphaFoldDB" id="A0AAV0UYT1"/>
<gene>
    <name evidence="1" type="ORF">HBR001_LOCUS8204</name>
</gene>
<reference evidence="1" key="1">
    <citation type="submission" date="2022-12" db="EMBL/GenBank/DDBJ databases">
        <authorList>
            <person name="Webb A."/>
        </authorList>
    </citation>
    <scope>NUCLEOTIDE SEQUENCE</scope>
    <source>
        <strain evidence="1">Hp1</strain>
    </source>
</reference>
<comment type="caution">
    <text evidence="1">The sequence shown here is derived from an EMBL/GenBank/DDBJ whole genome shotgun (WGS) entry which is preliminary data.</text>
</comment>
<evidence type="ECO:0008006" key="3">
    <source>
        <dbReference type="Google" id="ProtNLM"/>
    </source>
</evidence>
<accession>A0AAV0UYT1</accession>
<keyword evidence="2" id="KW-1185">Reference proteome</keyword>
<evidence type="ECO:0000313" key="1">
    <source>
        <dbReference type="EMBL" id="CAI5740614.1"/>
    </source>
</evidence>
<organism evidence="1 2">
    <name type="scientific">Hyaloperonospora brassicae</name>
    <name type="common">Brassica downy mildew</name>
    <name type="synonym">Peronospora brassicae</name>
    <dbReference type="NCBI Taxonomy" id="162125"/>
    <lineage>
        <taxon>Eukaryota</taxon>
        <taxon>Sar</taxon>
        <taxon>Stramenopiles</taxon>
        <taxon>Oomycota</taxon>
        <taxon>Peronosporomycetes</taxon>
        <taxon>Peronosporales</taxon>
        <taxon>Peronosporaceae</taxon>
        <taxon>Hyaloperonospora</taxon>
    </lineage>
</organism>
<sequence length="198" mass="21394">MDVQVDNRPMRSRVNPRASVFRAVSVCKRLCSPLSTPSPPPPPPLATTTTPAAPSATAIDSVNLSSALTALKVSLKRDLDSFAPPTPAVSPVHGRSAAKRTCFGFDERATLDAQDVAKSGRTAAAATTAPQTVNALLAVSTRIKFELEKRRRCARAPKPEPRRRQQLSYFAIVGAFQRAAHERKVAMQLEYVVETSTE</sequence>
<name>A0AAV0UYT1_HYABA</name>
<evidence type="ECO:0000313" key="2">
    <source>
        <dbReference type="Proteomes" id="UP001162031"/>
    </source>
</evidence>
<protein>
    <recommendedName>
        <fullName evidence="3">RxLR effector candidate protein</fullName>
    </recommendedName>
</protein>
<proteinExistence type="predicted"/>